<evidence type="ECO:0000313" key="3">
    <source>
        <dbReference type="Proteomes" id="UP001283361"/>
    </source>
</evidence>
<accession>A0AAE1CNL4</accession>
<feature type="region of interest" description="Disordered" evidence="1">
    <location>
        <begin position="1"/>
        <end position="23"/>
    </location>
</feature>
<reference evidence="2" key="1">
    <citation type="journal article" date="2023" name="G3 (Bethesda)">
        <title>A reference genome for the long-term kleptoplast-retaining sea slug Elysia crispata morphotype clarki.</title>
        <authorList>
            <person name="Eastman K.E."/>
            <person name="Pendleton A.L."/>
            <person name="Shaikh M.A."/>
            <person name="Suttiyut T."/>
            <person name="Ogas R."/>
            <person name="Tomko P."/>
            <person name="Gavelis G."/>
            <person name="Widhalm J.R."/>
            <person name="Wisecaver J.H."/>
        </authorList>
    </citation>
    <scope>NUCLEOTIDE SEQUENCE</scope>
    <source>
        <strain evidence="2">ECLA1</strain>
    </source>
</reference>
<dbReference type="EMBL" id="JAWDGP010007388">
    <property type="protein sequence ID" value="KAK3721845.1"/>
    <property type="molecule type" value="Genomic_DNA"/>
</dbReference>
<evidence type="ECO:0000313" key="2">
    <source>
        <dbReference type="EMBL" id="KAK3721845.1"/>
    </source>
</evidence>
<dbReference type="AlphaFoldDB" id="A0AAE1CNL4"/>
<dbReference type="Proteomes" id="UP001283361">
    <property type="component" value="Unassembled WGS sequence"/>
</dbReference>
<sequence length="70" mass="7569">MAAEELQAKYSTQSGPSGPSVVRQHQGINGEVVPLELGVVDLMPSWFPVHLEGRVVAVKLARKVLMTESL</sequence>
<protein>
    <submittedName>
        <fullName evidence="2">Uncharacterized protein</fullName>
    </submittedName>
</protein>
<gene>
    <name evidence="2" type="ORF">RRG08_063041</name>
</gene>
<proteinExistence type="predicted"/>
<comment type="caution">
    <text evidence="2">The sequence shown here is derived from an EMBL/GenBank/DDBJ whole genome shotgun (WGS) entry which is preliminary data.</text>
</comment>
<name>A0AAE1CNL4_9GAST</name>
<keyword evidence="3" id="KW-1185">Reference proteome</keyword>
<evidence type="ECO:0000256" key="1">
    <source>
        <dbReference type="SAM" id="MobiDB-lite"/>
    </source>
</evidence>
<organism evidence="2 3">
    <name type="scientific">Elysia crispata</name>
    <name type="common">lettuce slug</name>
    <dbReference type="NCBI Taxonomy" id="231223"/>
    <lineage>
        <taxon>Eukaryota</taxon>
        <taxon>Metazoa</taxon>
        <taxon>Spiralia</taxon>
        <taxon>Lophotrochozoa</taxon>
        <taxon>Mollusca</taxon>
        <taxon>Gastropoda</taxon>
        <taxon>Heterobranchia</taxon>
        <taxon>Euthyneura</taxon>
        <taxon>Panpulmonata</taxon>
        <taxon>Sacoglossa</taxon>
        <taxon>Placobranchoidea</taxon>
        <taxon>Plakobranchidae</taxon>
        <taxon>Elysia</taxon>
    </lineage>
</organism>